<keyword evidence="4" id="KW-1185">Reference proteome</keyword>
<keyword evidence="1" id="KW-0479">Metal-binding</keyword>
<dbReference type="PANTHER" id="PTHR33542:SF3">
    <property type="entry name" value="SIROHYDROCHLORIN FERROCHELATASE, CHLOROPLASTIC"/>
    <property type="match status" value="1"/>
</dbReference>
<dbReference type="AlphaFoldDB" id="D3EN84"/>
<dbReference type="KEGG" id="cyu:UCYN_01850"/>
<dbReference type="Pfam" id="PF01903">
    <property type="entry name" value="CbiX"/>
    <property type="match status" value="2"/>
</dbReference>
<dbReference type="GO" id="GO:0046872">
    <property type="term" value="F:metal ion binding"/>
    <property type="evidence" value="ECO:0007669"/>
    <property type="project" value="UniProtKB-KW"/>
</dbReference>
<dbReference type="CDD" id="cd03416">
    <property type="entry name" value="CbiX_SirB_N"/>
    <property type="match status" value="1"/>
</dbReference>
<keyword evidence="2" id="KW-0456">Lyase</keyword>
<dbReference type="InterPro" id="IPR050963">
    <property type="entry name" value="Sirohydro_Cobaltochel/CbiX"/>
</dbReference>
<protein>
    <submittedName>
        <fullName evidence="3">Uncharacterized conserved protein</fullName>
    </submittedName>
</protein>
<dbReference type="HOGENOM" id="CLU_056929_2_0_3"/>
<organism evidence="4">
    <name type="scientific">Atelocyanobacterium thalassa (isolate ALOHA)</name>
    <dbReference type="NCBI Taxonomy" id="1453429"/>
    <lineage>
        <taxon>Bacteria</taxon>
        <taxon>Bacillati</taxon>
        <taxon>Cyanobacteriota</taxon>
        <taxon>Cyanophyceae</taxon>
        <taxon>Oscillatoriophycideae</taxon>
        <taxon>Chroococcales</taxon>
        <taxon>Aphanothecaceae</taxon>
        <taxon>Candidatus Atelocyanobacterium</taxon>
        <taxon>Candidatus Atelocyanobacterium thalassae</taxon>
    </lineage>
</organism>
<proteinExistence type="predicted"/>
<dbReference type="InterPro" id="IPR002762">
    <property type="entry name" value="CbiX-like"/>
</dbReference>
<dbReference type="EMBL" id="CP001842">
    <property type="protein sequence ID" value="ADB94934.1"/>
    <property type="molecule type" value="Genomic_DNA"/>
</dbReference>
<dbReference type="Gene3D" id="3.40.50.1400">
    <property type="match status" value="2"/>
</dbReference>
<evidence type="ECO:0000313" key="3">
    <source>
        <dbReference type="EMBL" id="ADB94934.1"/>
    </source>
</evidence>
<dbReference type="SUPFAM" id="SSF53800">
    <property type="entry name" value="Chelatase"/>
    <property type="match status" value="2"/>
</dbReference>
<reference evidence="3 4" key="1">
    <citation type="journal article" date="2010" name="Nature">
        <title>Metabolic streamlining in an open-ocean nitrogen-fixing cyanobacterium.</title>
        <authorList>
            <person name="Tripp H.J."/>
            <person name="Bench S.R."/>
            <person name="Turk K.A."/>
            <person name="Foster R.A."/>
            <person name="Desany B.A."/>
            <person name="Niazi F."/>
            <person name="Affourtit J.P."/>
            <person name="Zehr J.P."/>
        </authorList>
    </citation>
    <scope>NUCLEOTIDE SEQUENCE [LARGE SCALE GENOMIC DNA]</scope>
    <source>
        <strain evidence="4">ALOHA</strain>
    </source>
</reference>
<sequence length="216" mass="24139">MKTLIAVIIIFLQAVIVEVATLELSQISLAKKIQQFALKINKYGIKNLKIIPMFLFPGIHVKQDIPLEISTAQKKIGNLINLELCPHLGSYKGLSNLLSNQFSICSQMNAKIIISHGSHFKDGNNTIEVIASNLNAITAYWGMKPDLSDQINILLKQNKLAITIIPYFLFRGKITTIITQQIKKIQSNLPEIQINLGHPIGETFDLVKLIVDEVIK</sequence>
<dbReference type="RefSeq" id="WP_012953599.1">
    <property type="nucleotide sequence ID" value="NC_013771.1"/>
</dbReference>
<dbReference type="GO" id="GO:0016829">
    <property type="term" value="F:lyase activity"/>
    <property type="evidence" value="ECO:0007669"/>
    <property type="project" value="UniProtKB-KW"/>
</dbReference>
<evidence type="ECO:0000313" key="4">
    <source>
        <dbReference type="Proteomes" id="UP000001405"/>
    </source>
</evidence>
<evidence type="ECO:0000256" key="2">
    <source>
        <dbReference type="ARBA" id="ARBA00023239"/>
    </source>
</evidence>
<dbReference type="PANTHER" id="PTHR33542">
    <property type="entry name" value="SIROHYDROCHLORIN FERROCHELATASE, CHLOROPLASTIC"/>
    <property type="match status" value="1"/>
</dbReference>
<evidence type="ECO:0000256" key="1">
    <source>
        <dbReference type="ARBA" id="ARBA00022723"/>
    </source>
</evidence>
<gene>
    <name evidence="3" type="ordered locus">UCYN_01850</name>
</gene>
<dbReference type="Proteomes" id="UP000001405">
    <property type="component" value="Chromosome"/>
</dbReference>
<accession>D3EN84</accession>
<name>D3EN84_ATETH</name>
<dbReference type="STRING" id="1453429.UCYN_01850"/>